<evidence type="ECO:0000256" key="1">
    <source>
        <dbReference type="ARBA" id="ARBA00008954"/>
    </source>
</evidence>
<dbReference type="InterPro" id="IPR005814">
    <property type="entry name" value="Aminotrans_3"/>
</dbReference>
<organism evidence="3 4">
    <name type="scientific">Meganyctiphanes norvegica</name>
    <name type="common">Northern krill</name>
    <name type="synonym">Thysanopoda norvegica</name>
    <dbReference type="NCBI Taxonomy" id="48144"/>
    <lineage>
        <taxon>Eukaryota</taxon>
        <taxon>Metazoa</taxon>
        <taxon>Ecdysozoa</taxon>
        <taxon>Arthropoda</taxon>
        <taxon>Crustacea</taxon>
        <taxon>Multicrustacea</taxon>
        <taxon>Malacostraca</taxon>
        <taxon>Eumalacostraca</taxon>
        <taxon>Eucarida</taxon>
        <taxon>Euphausiacea</taxon>
        <taxon>Euphausiidae</taxon>
        <taxon>Meganyctiphanes</taxon>
    </lineage>
</organism>
<proteinExistence type="inferred from homology"/>
<dbReference type="Pfam" id="PF00202">
    <property type="entry name" value="Aminotran_3"/>
    <property type="match status" value="1"/>
</dbReference>
<dbReference type="Gene3D" id="3.40.640.10">
    <property type="entry name" value="Type I PLP-dependent aspartate aminotransferase-like (Major domain)"/>
    <property type="match status" value="1"/>
</dbReference>
<comment type="caution">
    <text evidence="3">The sequence shown here is derived from an EMBL/GenBank/DDBJ whole genome shotgun (WGS) entry which is preliminary data.</text>
</comment>
<keyword evidence="2" id="KW-0663">Pyridoxal phosphate</keyword>
<keyword evidence="4" id="KW-1185">Reference proteome</keyword>
<dbReference type="PANTHER" id="PTHR45688:SF13">
    <property type="entry name" value="ALANINE--GLYOXYLATE AMINOTRANSFERASE 2-LIKE"/>
    <property type="match status" value="1"/>
</dbReference>
<dbReference type="GO" id="GO:0008483">
    <property type="term" value="F:transaminase activity"/>
    <property type="evidence" value="ECO:0007669"/>
    <property type="project" value="InterPro"/>
</dbReference>
<protein>
    <submittedName>
        <fullName evidence="3">Uncharacterized protein</fullName>
    </submittedName>
</protein>
<evidence type="ECO:0000313" key="4">
    <source>
        <dbReference type="Proteomes" id="UP001497623"/>
    </source>
</evidence>
<sequence>MGKSLGNGYPMGAVVTTRDIAESLGEYYSTFGGNPVACVVGMAVLDVIENEKLVPSAKAVGKTLIESLHQLRLKYDCIGDVRGSGLCIGIEIVESKMNRKPNRELTEIITYK</sequence>
<dbReference type="InterPro" id="IPR015424">
    <property type="entry name" value="PyrdxlP-dep_Trfase"/>
</dbReference>
<dbReference type="Gene3D" id="3.90.1150.10">
    <property type="entry name" value="Aspartate Aminotransferase, domain 1"/>
    <property type="match status" value="1"/>
</dbReference>
<evidence type="ECO:0000256" key="2">
    <source>
        <dbReference type="ARBA" id="ARBA00022898"/>
    </source>
</evidence>
<dbReference type="SUPFAM" id="SSF53383">
    <property type="entry name" value="PLP-dependent transferases"/>
    <property type="match status" value="1"/>
</dbReference>
<evidence type="ECO:0000313" key="3">
    <source>
        <dbReference type="EMBL" id="CAL4231862.1"/>
    </source>
</evidence>
<dbReference type="InterPro" id="IPR015421">
    <property type="entry name" value="PyrdxlP-dep_Trfase_major"/>
</dbReference>
<dbReference type="AlphaFoldDB" id="A0AAV2SPC6"/>
<comment type="similarity">
    <text evidence="1">Belongs to the class-III pyridoxal-phosphate-dependent aminotransferase family.</text>
</comment>
<gene>
    <name evidence="3" type="ORF">MNOR_LOCUS39827</name>
</gene>
<accession>A0AAV2SPC6</accession>
<feature type="non-terminal residue" evidence="3">
    <location>
        <position position="112"/>
    </location>
</feature>
<dbReference type="GO" id="GO:0005739">
    <property type="term" value="C:mitochondrion"/>
    <property type="evidence" value="ECO:0007669"/>
    <property type="project" value="TreeGrafter"/>
</dbReference>
<dbReference type="PANTHER" id="PTHR45688">
    <property type="match status" value="1"/>
</dbReference>
<dbReference type="EMBL" id="CAXKWB010109729">
    <property type="protein sequence ID" value="CAL4231862.1"/>
    <property type="molecule type" value="Genomic_DNA"/>
</dbReference>
<reference evidence="3 4" key="1">
    <citation type="submission" date="2024-05" db="EMBL/GenBank/DDBJ databases">
        <authorList>
            <person name="Wallberg A."/>
        </authorList>
    </citation>
    <scope>NUCLEOTIDE SEQUENCE [LARGE SCALE GENOMIC DNA]</scope>
</reference>
<dbReference type="Proteomes" id="UP001497623">
    <property type="component" value="Unassembled WGS sequence"/>
</dbReference>
<name>A0AAV2SPC6_MEGNR</name>
<dbReference type="InterPro" id="IPR015422">
    <property type="entry name" value="PyrdxlP-dep_Trfase_small"/>
</dbReference>
<dbReference type="GO" id="GO:0030170">
    <property type="term" value="F:pyridoxal phosphate binding"/>
    <property type="evidence" value="ECO:0007669"/>
    <property type="project" value="InterPro"/>
</dbReference>